<comment type="caution">
    <text evidence="1">The sequence shown here is derived from an EMBL/GenBank/DDBJ whole genome shotgun (WGS) entry which is preliminary data.</text>
</comment>
<evidence type="ECO:0000313" key="2">
    <source>
        <dbReference type="Proteomes" id="UP001629953"/>
    </source>
</evidence>
<evidence type="ECO:0000313" key="1">
    <source>
        <dbReference type="EMBL" id="MFM2485985.1"/>
    </source>
</evidence>
<reference evidence="1 2" key="1">
    <citation type="journal article" date="2013" name="Int. J. Syst. Evol. Microbiol.">
        <title>Celerinatantimonas yamalensis sp. nov., a cold-adapted diazotrophic bacterium from a cold permafrost brine.</title>
        <authorList>
            <person name="Shcherbakova V."/>
            <person name="Chuvilskaya N."/>
            <person name="Rivkina E."/>
            <person name="Demidov N."/>
            <person name="Uchaeva V."/>
            <person name="Suetin S."/>
            <person name="Suzina N."/>
            <person name="Gilichinsky D."/>
        </authorList>
    </citation>
    <scope>NUCLEOTIDE SEQUENCE [LARGE SCALE GENOMIC DNA]</scope>
    <source>
        <strain evidence="1 2">C7</strain>
    </source>
</reference>
<protein>
    <recommendedName>
        <fullName evidence="3">N-acetyltransferase domain-containing protein</fullName>
    </recommendedName>
</protein>
<accession>A0ABW9G8G4</accession>
<dbReference type="EMBL" id="JBEQCT010000006">
    <property type="protein sequence ID" value="MFM2485985.1"/>
    <property type="molecule type" value="Genomic_DNA"/>
</dbReference>
<sequence>MSDVKAVFLSPFVAHWQHLPVACERLTQWISDYLDEQLSWCHDEQFGALFPFQQLDLPQDFFLQRVIDVDGIQYLTGPRFVNQQLDAPFVDIIAPCGPPSERAVKAILANWQGLNATRVRYCSATITPALHPIDQQLYLGQASEMIAAQADTTVFLTGANITDKQWCRALLDDAYQQLFKRQPELQKRLHALSDDELEEHLQDGEVCRIHWCQQAVGVLIVQACSYQFLHGLSVIDKAIAPAFQGQHLSAKAQLAYMQQLASDALLFGTIDGRNEASIQSALQAGRMPVLRYCWMDEPSNSSNIQ</sequence>
<name>A0ABW9G8G4_9GAMM</name>
<gene>
    <name evidence="1" type="ORF">ABUE30_13115</name>
</gene>
<evidence type="ECO:0008006" key="3">
    <source>
        <dbReference type="Google" id="ProtNLM"/>
    </source>
</evidence>
<keyword evidence="2" id="KW-1185">Reference proteome</keyword>
<organism evidence="1 2">
    <name type="scientific">Celerinatantimonas yamalensis</name>
    <dbReference type="NCBI Taxonomy" id="559956"/>
    <lineage>
        <taxon>Bacteria</taxon>
        <taxon>Pseudomonadati</taxon>
        <taxon>Pseudomonadota</taxon>
        <taxon>Gammaproteobacteria</taxon>
        <taxon>Celerinatantimonadaceae</taxon>
        <taxon>Celerinatantimonas</taxon>
    </lineage>
</organism>
<proteinExistence type="predicted"/>
<dbReference type="Proteomes" id="UP001629953">
    <property type="component" value="Unassembled WGS sequence"/>
</dbReference>
<dbReference type="RefSeq" id="WP_408624244.1">
    <property type="nucleotide sequence ID" value="NZ_JBEQCT010000006.1"/>
</dbReference>